<reference evidence="2 3" key="1">
    <citation type="journal article" date="2012" name="Science">
        <title>The Paleozoic origin of enzymatic lignin decomposition reconstructed from 31 fungal genomes.</title>
        <authorList>
            <person name="Floudas D."/>
            <person name="Binder M."/>
            <person name="Riley R."/>
            <person name="Barry K."/>
            <person name="Blanchette R.A."/>
            <person name="Henrissat B."/>
            <person name="Martinez A.T."/>
            <person name="Otillar R."/>
            <person name="Spatafora J.W."/>
            <person name="Yadav J.S."/>
            <person name="Aerts A."/>
            <person name="Benoit I."/>
            <person name="Boyd A."/>
            <person name="Carlson A."/>
            <person name="Copeland A."/>
            <person name="Coutinho P.M."/>
            <person name="de Vries R.P."/>
            <person name="Ferreira P."/>
            <person name="Findley K."/>
            <person name="Foster B."/>
            <person name="Gaskell J."/>
            <person name="Glotzer D."/>
            <person name="Gorecki P."/>
            <person name="Heitman J."/>
            <person name="Hesse C."/>
            <person name="Hori C."/>
            <person name="Igarashi K."/>
            <person name="Jurgens J.A."/>
            <person name="Kallen N."/>
            <person name="Kersten P."/>
            <person name="Kohler A."/>
            <person name="Kuees U."/>
            <person name="Kumar T.K.A."/>
            <person name="Kuo A."/>
            <person name="LaButti K."/>
            <person name="Larrondo L.F."/>
            <person name="Lindquist E."/>
            <person name="Ling A."/>
            <person name="Lombard V."/>
            <person name="Lucas S."/>
            <person name="Lundell T."/>
            <person name="Martin R."/>
            <person name="McLaughlin D.J."/>
            <person name="Morgenstern I."/>
            <person name="Morin E."/>
            <person name="Murat C."/>
            <person name="Nagy L.G."/>
            <person name="Nolan M."/>
            <person name="Ohm R.A."/>
            <person name="Patyshakuliyeva A."/>
            <person name="Rokas A."/>
            <person name="Ruiz-Duenas F.J."/>
            <person name="Sabat G."/>
            <person name="Salamov A."/>
            <person name="Samejima M."/>
            <person name="Schmutz J."/>
            <person name="Slot J.C."/>
            <person name="St John F."/>
            <person name="Stenlid J."/>
            <person name="Sun H."/>
            <person name="Sun S."/>
            <person name="Syed K."/>
            <person name="Tsang A."/>
            <person name="Wiebenga A."/>
            <person name="Young D."/>
            <person name="Pisabarro A."/>
            <person name="Eastwood D.C."/>
            <person name="Martin F."/>
            <person name="Cullen D."/>
            <person name="Grigoriev I.V."/>
            <person name="Hibbett D.S."/>
        </authorList>
    </citation>
    <scope>NUCLEOTIDE SEQUENCE [LARGE SCALE GENOMIC DNA]</scope>
    <source>
        <strain evidence="2 3">MD-104</strain>
    </source>
</reference>
<gene>
    <name evidence="2" type="ORF">WOLCODRAFT_161791</name>
</gene>
<dbReference type="Proteomes" id="UP000218811">
    <property type="component" value="Unassembled WGS sequence"/>
</dbReference>
<accession>A0A2H3J931</accession>
<dbReference type="AlphaFoldDB" id="A0A2H3J931"/>
<proteinExistence type="predicted"/>
<dbReference type="OrthoDB" id="68611at2759"/>
<feature type="region of interest" description="Disordered" evidence="1">
    <location>
        <begin position="93"/>
        <end position="114"/>
    </location>
</feature>
<feature type="compositionally biased region" description="Low complexity" evidence="1">
    <location>
        <begin position="95"/>
        <end position="110"/>
    </location>
</feature>
<dbReference type="EMBL" id="KB467942">
    <property type="protein sequence ID" value="PCH38740.1"/>
    <property type="molecule type" value="Genomic_DNA"/>
</dbReference>
<evidence type="ECO:0000313" key="3">
    <source>
        <dbReference type="Proteomes" id="UP000218811"/>
    </source>
</evidence>
<organism evidence="2 3">
    <name type="scientific">Wolfiporia cocos (strain MD-104)</name>
    <name type="common">Brown rot fungus</name>
    <dbReference type="NCBI Taxonomy" id="742152"/>
    <lineage>
        <taxon>Eukaryota</taxon>
        <taxon>Fungi</taxon>
        <taxon>Dikarya</taxon>
        <taxon>Basidiomycota</taxon>
        <taxon>Agaricomycotina</taxon>
        <taxon>Agaricomycetes</taxon>
        <taxon>Polyporales</taxon>
        <taxon>Phaeolaceae</taxon>
        <taxon>Wolfiporia</taxon>
    </lineage>
</organism>
<keyword evidence="3" id="KW-1185">Reference proteome</keyword>
<dbReference type="STRING" id="742152.A0A2H3J931"/>
<evidence type="ECO:0000256" key="1">
    <source>
        <dbReference type="SAM" id="MobiDB-lite"/>
    </source>
</evidence>
<sequence>MATSFTLLQRCLTVGLNCLSEKQKTPATSAEFVQLRNELFQRSVDLNETYSHAAFELRVGRLSSKSIRPLTGIVEHLRRELAWGCPLAPKLPPLTRTTSHNSSRASSRRPSFSRRSSRRNISVVLLSHAKFVSAVEAPMLSLGHAIIAAMKAVELLIVVTFDQDKGAAYKSAHGEAYMKSGSVKYALRVAEQMLIRSRNEAREQLGRIFDEMNLEQH</sequence>
<protein>
    <submittedName>
        <fullName evidence="2">Uncharacterized protein</fullName>
    </submittedName>
</protein>
<evidence type="ECO:0000313" key="2">
    <source>
        <dbReference type="EMBL" id="PCH38740.1"/>
    </source>
</evidence>
<name>A0A2H3J931_WOLCO</name>